<gene>
    <name evidence="1" type="ORF">J0A66_14280</name>
</gene>
<evidence type="ECO:0000313" key="2">
    <source>
        <dbReference type="Proteomes" id="UP000664654"/>
    </source>
</evidence>
<dbReference type="EMBL" id="JAFKCV010000008">
    <property type="protein sequence ID" value="MBN7826398.1"/>
    <property type="molecule type" value="Genomic_DNA"/>
</dbReference>
<sequence>MNITAVAIVAIICWAIVELVNSKRKKAPKLNETEINSLKEEITRLRERVQNLEKIVTDENYDLKKQFDNLKD</sequence>
<name>A0A939DP65_9ALTE</name>
<organism evidence="1 2">
    <name type="scientific">Bowmanella dokdonensis</name>
    <dbReference type="NCBI Taxonomy" id="751969"/>
    <lineage>
        <taxon>Bacteria</taxon>
        <taxon>Pseudomonadati</taxon>
        <taxon>Pseudomonadota</taxon>
        <taxon>Gammaproteobacteria</taxon>
        <taxon>Alteromonadales</taxon>
        <taxon>Alteromonadaceae</taxon>
        <taxon>Bowmanella</taxon>
    </lineage>
</organism>
<evidence type="ECO:0000313" key="1">
    <source>
        <dbReference type="EMBL" id="MBN7826398.1"/>
    </source>
</evidence>
<accession>A0A939DP65</accession>
<reference evidence="1" key="1">
    <citation type="submission" date="2021-03" db="EMBL/GenBank/DDBJ databases">
        <title>novel species isolated from a fishpond in China.</title>
        <authorList>
            <person name="Lu H."/>
            <person name="Cai Z."/>
        </authorList>
    </citation>
    <scope>NUCLEOTIDE SEQUENCE</scope>
    <source>
        <strain evidence="1">JCM 30855</strain>
    </source>
</reference>
<proteinExistence type="predicted"/>
<dbReference type="Proteomes" id="UP000664654">
    <property type="component" value="Unassembled WGS sequence"/>
</dbReference>
<dbReference type="AlphaFoldDB" id="A0A939DP65"/>
<protein>
    <recommendedName>
        <fullName evidence="3">Phage shock protein B</fullName>
    </recommendedName>
</protein>
<comment type="caution">
    <text evidence="1">The sequence shown here is derived from an EMBL/GenBank/DDBJ whole genome shotgun (WGS) entry which is preliminary data.</text>
</comment>
<keyword evidence="2" id="KW-1185">Reference proteome</keyword>
<evidence type="ECO:0008006" key="3">
    <source>
        <dbReference type="Google" id="ProtNLM"/>
    </source>
</evidence>
<dbReference type="RefSeq" id="WP_206574512.1">
    <property type="nucleotide sequence ID" value="NZ_JAFKCV010000008.1"/>
</dbReference>